<evidence type="ECO:0000313" key="5">
    <source>
        <dbReference type="Proteomes" id="UP000031802"/>
    </source>
</evidence>
<dbReference type="OrthoDB" id="9800604at2"/>
<dbReference type="PANTHER" id="PTHR43877">
    <property type="entry name" value="AMINOALKYLPHOSPHONATE N-ACETYLTRANSFERASE-RELATED-RELATED"/>
    <property type="match status" value="1"/>
</dbReference>
<evidence type="ECO:0000256" key="2">
    <source>
        <dbReference type="ARBA" id="ARBA00023315"/>
    </source>
</evidence>
<dbReference type="EMBL" id="JJMU01000024">
    <property type="protein sequence ID" value="KGE14698.1"/>
    <property type="molecule type" value="Genomic_DNA"/>
</dbReference>
<feature type="domain" description="N-acetyltransferase" evidence="3">
    <location>
        <begin position="1"/>
        <end position="160"/>
    </location>
</feature>
<dbReference type="PATRIC" id="fig|1229276.3.peg.1777"/>
<keyword evidence="1 4" id="KW-0808">Transferase</keyword>
<accession>A0A0B8T4H7</accession>
<dbReference type="InterPro" id="IPR016181">
    <property type="entry name" value="Acyl_CoA_acyltransferase"/>
</dbReference>
<dbReference type="STRING" id="1229276.DI53_1727"/>
<dbReference type="GO" id="GO:0016747">
    <property type="term" value="F:acyltransferase activity, transferring groups other than amino-acyl groups"/>
    <property type="evidence" value="ECO:0007669"/>
    <property type="project" value="InterPro"/>
</dbReference>
<evidence type="ECO:0000313" key="4">
    <source>
        <dbReference type="EMBL" id="KGE14698.1"/>
    </source>
</evidence>
<keyword evidence="2" id="KW-0012">Acyltransferase</keyword>
<dbReference type="AlphaFoldDB" id="A0A0B8T4H7"/>
<comment type="caution">
    <text evidence="4">The sequence shown here is derived from an EMBL/GenBank/DDBJ whole genome shotgun (WGS) entry which is preliminary data.</text>
</comment>
<evidence type="ECO:0000256" key="1">
    <source>
        <dbReference type="ARBA" id="ARBA00022679"/>
    </source>
</evidence>
<dbReference type="RefSeq" id="WP_037497614.1">
    <property type="nucleotide sequence ID" value="NZ_JJMU01000024.1"/>
</dbReference>
<dbReference type="eggNOG" id="COG0456">
    <property type="taxonomic scope" value="Bacteria"/>
</dbReference>
<dbReference type="InterPro" id="IPR000182">
    <property type="entry name" value="GNAT_dom"/>
</dbReference>
<protein>
    <submittedName>
        <fullName evidence="4">GCN5-related N-acetyltransferase</fullName>
    </submittedName>
</protein>
<dbReference type="SUPFAM" id="SSF55729">
    <property type="entry name" value="Acyl-CoA N-acyltransferases (Nat)"/>
    <property type="match status" value="1"/>
</dbReference>
<name>A0A0B8T4H7_9SPHI</name>
<proteinExistence type="predicted"/>
<evidence type="ECO:0000259" key="3">
    <source>
        <dbReference type="PROSITE" id="PS51186"/>
    </source>
</evidence>
<dbReference type="InterPro" id="IPR050832">
    <property type="entry name" value="Bact_Acetyltransf"/>
</dbReference>
<dbReference type="CDD" id="cd04301">
    <property type="entry name" value="NAT_SF"/>
    <property type="match status" value="1"/>
</dbReference>
<gene>
    <name evidence="4" type="ORF">DI53_1727</name>
</gene>
<reference evidence="4 5" key="2">
    <citation type="journal article" date="2015" name="PLoS ONE">
        <title>Whole-Genome Optical Mapping and Finished Genome Sequence of Sphingobacterium deserti sp. nov., a New Species Isolated from the Western Desert of China.</title>
        <authorList>
            <person name="Teng C."/>
            <person name="Zhou Z."/>
            <person name="Molnar I."/>
            <person name="Li X."/>
            <person name="Tang R."/>
            <person name="Chen M."/>
            <person name="Wang L."/>
            <person name="Su S."/>
            <person name="Zhang W."/>
            <person name="Lin M."/>
        </authorList>
    </citation>
    <scope>NUCLEOTIDE SEQUENCE [LARGE SCALE GENOMIC DNA]</scope>
    <source>
        <strain evidence="5">ACCC05744</strain>
    </source>
</reference>
<reference evidence="5" key="1">
    <citation type="submission" date="2014-04" db="EMBL/GenBank/DDBJ databases">
        <title>Whole-Genome optical mapping and complete genome sequence of Sphingobacterium deserti sp. nov., a new spaces isolated from desert in the west of China.</title>
        <authorList>
            <person name="Teng C."/>
            <person name="Zhou Z."/>
            <person name="Li X."/>
            <person name="Chen M."/>
            <person name="Lin M."/>
            <person name="Wang L."/>
            <person name="Su S."/>
            <person name="Zhang C."/>
            <person name="Zhang W."/>
        </authorList>
    </citation>
    <scope>NUCLEOTIDE SEQUENCE [LARGE SCALE GENOMIC DNA]</scope>
    <source>
        <strain evidence="5">ACCC05744</strain>
    </source>
</reference>
<dbReference type="Pfam" id="PF13673">
    <property type="entry name" value="Acetyltransf_10"/>
    <property type="match status" value="1"/>
</dbReference>
<dbReference type="Proteomes" id="UP000031802">
    <property type="component" value="Unassembled WGS sequence"/>
</dbReference>
<dbReference type="Gene3D" id="3.40.630.30">
    <property type="match status" value="1"/>
</dbReference>
<dbReference type="PROSITE" id="PS51186">
    <property type="entry name" value="GNAT"/>
    <property type="match status" value="1"/>
</dbReference>
<keyword evidence="5" id="KW-1185">Reference proteome</keyword>
<organism evidence="4 5">
    <name type="scientific">Sphingobacterium deserti</name>
    <dbReference type="NCBI Taxonomy" id="1229276"/>
    <lineage>
        <taxon>Bacteria</taxon>
        <taxon>Pseudomonadati</taxon>
        <taxon>Bacteroidota</taxon>
        <taxon>Sphingobacteriia</taxon>
        <taxon>Sphingobacteriales</taxon>
        <taxon>Sphingobacteriaceae</taxon>
        <taxon>Sphingobacterium</taxon>
    </lineage>
</organism>
<sequence>MQFLEARESDWEIVQQVAQQSWWHGYTNVLSDQQIQFMLQKSYSEEGIITSMRSGQKFYLALESEHVVGFIALQVKDADVLRIEKLYLLPEVQGKGYGKDLINFAQEKALALDIHSIELNVNRKNKAYHFYIKQGFHVIQEIDIPYFDFILDDYIMQKTI</sequence>